<feature type="transmembrane region" description="Helical" evidence="6">
    <location>
        <begin position="449"/>
        <end position="469"/>
    </location>
</feature>
<dbReference type="Proteomes" id="UP000199417">
    <property type="component" value="Unassembled WGS sequence"/>
</dbReference>
<dbReference type="Pfam" id="PF07690">
    <property type="entry name" value="MFS_1"/>
    <property type="match status" value="1"/>
</dbReference>
<dbReference type="GO" id="GO:0005886">
    <property type="term" value="C:plasma membrane"/>
    <property type="evidence" value="ECO:0007669"/>
    <property type="project" value="UniProtKB-SubCell"/>
</dbReference>
<dbReference type="SUPFAM" id="SSF103473">
    <property type="entry name" value="MFS general substrate transporter"/>
    <property type="match status" value="1"/>
</dbReference>
<dbReference type="InterPro" id="IPR020846">
    <property type="entry name" value="MFS_dom"/>
</dbReference>
<dbReference type="InterPro" id="IPR036259">
    <property type="entry name" value="MFS_trans_sf"/>
</dbReference>
<evidence type="ECO:0000256" key="5">
    <source>
        <dbReference type="ARBA" id="ARBA00023136"/>
    </source>
</evidence>
<keyword evidence="3 6" id="KW-0812">Transmembrane</keyword>
<keyword evidence="5 6" id="KW-0472">Membrane</keyword>
<feature type="transmembrane region" description="Helical" evidence="6">
    <location>
        <begin position="88"/>
        <end position="107"/>
    </location>
</feature>
<dbReference type="PANTHER" id="PTHR23501:SF191">
    <property type="entry name" value="VACUOLAR BASIC AMINO ACID TRANSPORTER 4"/>
    <property type="match status" value="1"/>
</dbReference>
<keyword evidence="9" id="KW-1185">Reference proteome</keyword>
<evidence type="ECO:0000256" key="2">
    <source>
        <dbReference type="ARBA" id="ARBA00022448"/>
    </source>
</evidence>
<evidence type="ECO:0000313" key="9">
    <source>
        <dbReference type="Proteomes" id="UP000199417"/>
    </source>
</evidence>
<feature type="transmembrane region" description="Helical" evidence="6">
    <location>
        <begin position="293"/>
        <end position="315"/>
    </location>
</feature>
<feature type="transmembrane region" description="Helical" evidence="6">
    <location>
        <begin position="419"/>
        <end position="437"/>
    </location>
</feature>
<evidence type="ECO:0000256" key="1">
    <source>
        <dbReference type="ARBA" id="ARBA00004429"/>
    </source>
</evidence>
<organism evidence="8 9">
    <name type="scientific">Rhodococcus tukisamuensis</name>
    <dbReference type="NCBI Taxonomy" id="168276"/>
    <lineage>
        <taxon>Bacteria</taxon>
        <taxon>Bacillati</taxon>
        <taxon>Actinomycetota</taxon>
        <taxon>Actinomycetes</taxon>
        <taxon>Mycobacteriales</taxon>
        <taxon>Nocardiaceae</taxon>
        <taxon>Rhodococcus</taxon>
    </lineage>
</organism>
<proteinExistence type="predicted"/>
<dbReference type="Gene3D" id="1.20.1720.10">
    <property type="entry name" value="Multidrug resistance protein D"/>
    <property type="match status" value="1"/>
</dbReference>
<dbReference type="EMBL" id="FNAB01000009">
    <property type="protein sequence ID" value="SDE03670.1"/>
    <property type="molecule type" value="Genomic_DNA"/>
</dbReference>
<reference evidence="8 9" key="1">
    <citation type="submission" date="2016-10" db="EMBL/GenBank/DDBJ databases">
        <authorList>
            <person name="de Groot N.N."/>
        </authorList>
    </citation>
    <scope>NUCLEOTIDE SEQUENCE [LARGE SCALE GENOMIC DNA]</scope>
    <source>
        <strain evidence="8 9">JCM 11308</strain>
    </source>
</reference>
<dbReference type="AlphaFoldDB" id="A0A1G6ZMB6"/>
<evidence type="ECO:0000256" key="3">
    <source>
        <dbReference type="ARBA" id="ARBA00022692"/>
    </source>
</evidence>
<name>A0A1G6ZMB6_9NOCA</name>
<dbReference type="PANTHER" id="PTHR23501">
    <property type="entry name" value="MAJOR FACILITATOR SUPERFAMILY"/>
    <property type="match status" value="1"/>
</dbReference>
<evidence type="ECO:0000256" key="4">
    <source>
        <dbReference type="ARBA" id="ARBA00022989"/>
    </source>
</evidence>
<gene>
    <name evidence="8" type="ORF">SAMN05444580_10956</name>
</gene>
<comment type="subcellular location">
    <subcellularLocation>
        <location evidence="1">Cell inner membrane</location>
        <topology evidence="1">Multi-pass membrane protein</topology>
    </subcellularLocation>
</comment>
<feature type="transmembrane region" description="Helical" evidence="6">
    <location>
        <begin position="113"/>
        <end position="138"/>
    </location>
</feature>
<keyword evidence="2" id="KW-0813">Transport</keyword>
<feature type="transmembrane region" description="Helical" evidence="6">
    <location>
        <begin position="58"/>
        <end position="81"/>
    </location>
</feature>
<dbReference type="PROSITE" id="PS50850">
    <property type="entry name" value="MFS"/>
    <property type="match status" value="1"/>
</dbReference>
<sequence>MSTTTATAATAAPATGRAVPRSISFGLGSGAMLQGLNSSMIAVAIVGIAAHFGSTSGIAWVISGLYIATAVTSPVAGTLAARIGPRKVYLAGLVLIAVGAVLGAMAPTLGWLIFARILLGIGTSSQYPAAITIVRMIADRRGGQTRSALAVLNVCSQAMVALGPTVGGVLVGLFGWQSIMWVNLPLVLMTAVWVLSVVPKDPVGASGAGAGGLRSARARRDFLRSLDPVGMLAFLGVITATMFFLLSLTTDPLWPLVPVLVGLTAAFVRWELRVPAPFIDVRTVARNRALCLTLGRTLLTYTAFYCVFFGLPQWLQGARGFSSGTAGLLMLPIAGVGIGATILATRLYGARGARPVLLVGTLGLTVGGLALVFLGSTSTPVVVLVLVACVLGIPNGFNNMGNQNVINAVTGVREVGTALGMYRTVQYIGANLAAVVIELTTRGVVGDEGLHRLGTVIAVIGVVLLVGVIGSRTLRMPAPVLDAGARVRAGSEA</sequence>
<feature type="transmembrane region" description="Helical" evidence="6">
    <location>
        <begin position="321"/>
        <end position="344"/>
    </location>
</feature>
<feature type="transmembrane region" description="Helical" evidence="6">
    <location>
        <begin position="381"/>
        <end position="398"/>
    </location>
</feature>
<evidence type="ECO:0000313" key="8">
    <source>
        <dbReference type="EMBL" id="SDE03670.1"/>
    </source>
</evidence>
<dbReference type="GO" id="GO:0022857">
    <property type="term" value="F:transmembrane transporter activity"/>
    <property type="evidence" value="ECO:0007669"/>
    <property type="project" value="InterPro"/>
</dbReference>
<feature type="transmembrane region" description="Helical" evidence="6">
    <location>
        <begin position="150"/>
        <end position="173"/>
    </location>
</feature>
<evidence type="ECO:0000256" key="6">
    <source>
        <dbReference type="SAM" id="Phobius"/>
    </source>
</evidence>
<feature type="transmembrane region" description="Helical" evidence="6">
    <location>
        <begin position="179"/>
        <end position="198"/>
    </location>
</feature>
<feature type="domain" description="Major facilitator superfamily (MFS) profile" evidence="7">
    <location>
        <begin position="23"/>
        <end position="479"/>
    </location>
</feature>
<keyword evidence="4 6" id="KW-1133">Transmembrane helix</keyword>
<protein>
    <submittedName>
        <fullName evidence="8">Major Facilitator Superfamily protein</fullName>
    </submittedName>
</protein>
<feature type="transmembrane region" description="Helical" evidence="6">
    <location>
        <begin position="356"/>
        <end position="375"/>
    </location>
</feature>
<feature type="transmembrane region" description="Helical" evidence="6">
    <location>
        <begin position="31"/>
        <end position="52"/>
    </location>
</feature>
<dbReference type="RefSeq" id="WP_072842761.1">
    <property type="nucleotide sequence ID" value="NZ_FNAB01000009.1"/>
</dbReference>
<feature type="transmembrane region" description="Helical" evidence="6">
    <location>
        <begin position="253"/>
        <end position="272"/>
    </location>
</feature>
<evidence type="ECO:0000259" key="7">
    <source>
        <dbReference type="PROSITE" id="PS50850"/>
    </source>
</evidence>
<feature type="transmembrane region" description="Helical" evidence="6">
    <location>
        <begin position="229"/>
        <end position="247"/>
    </location>
</feature>
<dbReference type="Gene3D" id="1.20.1250.20">
    <property type="entry name" value="MFS general substrate transporter like domains"/>
    <property type="match status" value="1"/>
</dbReference>
<dbReference type="STRING" id="168276.SAMN05444580_10956"/>
<dbReference type="InterPro" id="IPR011701">
    <property type="entry name" value="MFS"/>
</dbReference>
<accession>A0A1G6ZMB6</accession>